<feature type="compositionally biased region" description="Basic residues" evidence="1">
    <location>
        <begin position="471"/>
        <end position="481"/>
    </location>
</feature>
<accession>K0RM16</accession>
<feature type="region of interest" description="Disordered" evidence="1">
    <location>
        <begin position="308"/>
        <end position="529"/>
    </location>
</feature>
<comment type="caution">
    <text evidence="2">The sequence shown here is derived from an EMBL/GenBank/DDBJ whole genome shotgun (WGS) entry which is preliminary data.</text>
</comment>
<feature type="non-terminal residue" evidence="2">
    <location>
        <position position="1"/>
    </location>
</feature>
<evidence type="ECO:0000256" key="1">
    <source>
        <dbReference type="SAM" id="MobiDB-lite"/>
    </source>
</evidence>
<feature type="compositionally biased region" description="Basic and acidic residues" evidence="1">
    <location>
        <begin position="383"/>
        <end position="393"/>
    </location>
</feature>
<sequence length="529" mass="56696">GLGEPSRLRVRVPKALNRVGDDDSLNEIKDMFMKGHATKAQYAEALKGYQTAWEETKSPQREEAKKIQWNLMTSFGKCLHLPNLSVSDSRAGERGVSLKDDSGQGVRVCFLVLRQGRSAPTLRPRREPQCPGAIESTREAYPGGGLGDGASPRLPPCPAERWERSTTAADVVRVLSSRPGKLTYPPGVLSLDSEESRERRPLARPPVRLAVGKNGVRPQSLQALGQQMPETTTSSRRGQTFAPRNPPLWVVRLARAPRPFLSSAPREVDRRIWAIASSPGTAVAPSPLPTADRPSPFALAALNVRPVSLPRAPRSSPGTLPSSPLRSAPPRRQKPPTTPTPLHGQVVFPFESPRRTLPGSGMANPTATVLRTHGPPPPPSSFRAERGASDGAERSAVTIGSSSVAPRRSLPPSSAKERARVLSAVAPPSGRRSPRRPLSARAPSSTVRPRSATRGGLPNGGAPFDSFPHLRPSRPRHRPARSGHEGHGGGDDVGWGDVRPCPLPQGGRREGPNAPPSPHDEGPRVVTLP</sequence>
<feature type="compositionally biased region" description="Low complexity" evidence="1">
    <location>
        <begin position="423"/>
        <end position="445"/>
    </location>
</feature>
<evidence type="ECO:0000313" key="3">
    <source>
        <dbReference type="Proteomes" id="UP000266841"/>
    </source>
</evidence>
<gene>
    <name evidence="2" type="ORF">THAOC_25620</name>
</gene>
<keyword evidence="3" id="KW-1185">Reference proteome</keyword>
<dbReference type="AlphaFoldDB" id="K0RM16"/>
<dbReference type="Proteomes" id="UP000266841">
    <property type="component" value="Unassembled WGS sequence"/>
</dbReference>
<reference evidence="2 3" key="1">
    <citation type="journal article" date="2012" name="Genome Biol.">
        <title>Genome and low-iron response of an oceanic diatom adapted to chronic iron limitation.</title>
        <authorList>
            <person name="Lommer M."/>
            <person name="Specht M."/>
            <person name="Roy A.S."/>
            <person name="Kraemer L."/>
            <person name="Andreson R."/>
            <person name="Gutowska M.A."/>
            <person name="Wolf J."/>
            <person name="Bergner S.V."/>
            <person name="Schilhabel M.B."/>
            <person name="Klostermeier U.C."/>
            <person name="Beiko R.G."/>
            <person name="Rosenstiel P."/>
            <person name="Hippler M."/>
            <person name="Laroche J."/>
        </authorList>
    </citation>
    <scope>NUCLEOTIDE SEQUENCE [LARGE SCALE GENOMIC DNA]</scope>
    <source>
        <strain evidence="2 3">CCMP1005</strain>
    </source>
</reference>
<name>K0RM16_THAOC</name>
<protein>
    <submittedName>
        <fullName evidence="2">Uncharacterized protein</fullName>
    </submittedName>
</protein>
<evidence type="ECO:0000313" key="2">
    <source>
        <dbReference type="EMBL" id="EJK54728.1"/>
    </source>
</evidence>
<organism evidence="2 3">
    <name type="scientific">Thalassiosira oceanica</name>
    <name type="common">Marine diatom</name>
    <dbReference type="NCBI Taxonomy" id="159749"/>
    <lineage>
        <taxon>Eukaryota</taxon>
        <taxon>Sar</taxon>
        <taxon>Stramenopiles</taxon>
        <taxon>Ochrophyta</taxon>
        <taxon>Bacillariophyta</taxon>
        <taxon>Coscinodiscophyceae</taxon>
        <taxon>Thalassiosirophycidae</taxon>
        <taxon>Thalassiosirales</taxon>
        <taxon>Thalassiosiraceae</taxon>
        <taxon>Thalassiosira</taxon>
    </lineage>
</organism>
<dbReference type="EMBL" id="AGNL01035373">
    <property type="protein sequence ID" value="EJK54728.1"/>
    <property type="molecule type" value="Genomic_DNA"/>
</dbReference>
<proteinExistence type="predicted"/>